<keyword evidence="1" id="KW-0479">Metal-binding</keyword>
<dbReference type="RefSeq" id="WP_114545196.1">
    <property type="nucleotide sequence ID" value="NZ_PPTT01000003.1"/>
</dbReference>
<dbReference type="AlphaFoldDB" id="A0A3N0IYY1"/>
<dbReference type="PANTHER" id="PTHR34448">
    <property type="entry name" value="AMINOPEPTIDASE"/>
    <property type="match status" value="1"/>
</dbReference>
<comment type="caution">
    <text evidence="3">The sequence shown here is derived from an EMBL/GenBank/DDBJ whole genome shotgun (WGS) entry which is preliminary data.</text>
</comment>
<keyword evidence="4" id="KW-1185">Reference proteome</keyword>
<reference evidence="5" key="2">
    <citation type="submission" date="2018-05" db="EMBL/GenBank/DDBJ databases">
        <title>Genome Sequencing of selected type strains of the family Eggerthellaceae.</title>
        <authorList>
            <person name="Danylec N."/>
            <person name="Stoll D.A."/>
            <person name="Doetsch A."/>
            <person name="Huch M."/>
        </authorList>
    </citation>
    <scope>NUCLEOTIDE SEQUENCE [LARGE SCALE GENOMIC DNA]</scope>
    <source>
        <strain evidence="5">DSM 16107</strain>
    </source>
</reference>
<dbReference type="Pfam" id="PF26233">
    <property type="entry name" value="NicX"/>
    <property type="match status" value="1"/>
</dbReference>
<keyword evidence="3" id="KW-0378">Hydrolase</keyword>
<dbReference type="Proteomes" id="UP000253817">
    <property type="component" value="Unassembled WGS sequence"/>
</dbReference>
<evidence type="ECO:0000256" key="1">
    <source>
        <dbReference type="ARBA" id="ARBA00022723"/>
    </source>
</evidence>
<dbReference type="GO" id="GO:0004177">
    <property type="term" value="F:aminopeptidase activity"/>
    <property type="evidence" value="ECO:0007669"/>
    <property type="project" value="UniProtKB-KW"/>
</dbReference>
<dbReference type="OrthoDB" id="9803993at2"/>
<dbReference type="EMBL" id="QICC01000017">
    <property type="protein sequence ID" value="RNM42185.1"/>
    <property type="molecule type" value="Genomic_DNA"/>
</dbReference>
<evidence type="ECO:0000313" key="3">
    <source>
        <dbReference type="EMBL" id="RNM42185.1"/>
    </source>
</evidence>
<protein>
    <submittedName>
        <fullName evidence="3">Aminopeptidase</fullName>
    </submittedName>
</protein>
<proteinExistence type="predicted"/>
<name>A0A3N0IYY1_9ACTN</name>
<evidence type="ECO:0000313" key="5">
    <source>
        <dbReference type="Proteomes" id="UP000270112"/>
    </source>
</evidence>
<reference evidence="2 4" key="1">
    <citation type="journal article" date="2018" name="Elife">
        <title>Discovery and characterization of a prevalent human gut bacterial enzyme sufficient for the inactivation of a family of plant toxins.</title>
        <authorList>
            <person name="Koppel N."/>
            <person name="Bisanz J.E."/>
            <person name="Pandelia M.E."/>
            <person name="Turnbaugh P.J."/>
            <person name="Balskus E.P."/>
        </authorList>
    </citation>
    <scope>NUCLEOTIDE SEQUENCE [LARGE SCALE GENOMIC DNA]</scope>
    <source>
        <strain evidence="2 4">DSM 16107</strain>
    </source>
</reference>
<dbReference type="InterPro" id="IPR052170">
    <property type="entry name" value="M29_Exopeptidase"/>
</dbReference>
<keyword evidence="3" id="KW-0031">Aminopeptidase</keyword>
<accession>A0A3N0IYY1</accession>
<dbReference type="PANTHER" id="PTHR34448:SF1">
    <property type="entry name" value="BLL6088 PROTEIN"/>
    <property type="match status" value="1"/>
</dbReference>
<dbReference type="Proteomes" id="UP000270112">
    <property type="component" value="Unassembled WGS sequence"/>
</dbReference>
<evidence type="ECO:0000313" key="4">
    <source>
        <dbReference type="Proteomes" id="UP000253817"/>
    </source>
</evidence>
<gene>
    <name evidence="2" type="ORF">C1876_02775</name>
    <name evidence="3" type="ORF">DMP09_05940</name>
</gene>
<evidence type="ECO:0000313" key="2">
    <source>
        <dbReference type="EMBL" id="RDB71171.1"/>
    </source>
</evidence>
<dbReference type="InterPro" id="IPR058739">
    <property type="entry name" value="NicX"/>
</dbReference>
<dbReference type="SUPFAM" id="SSF144052">
    <property type="entry name" value="Thermophilic metalloprotease-like"/>
    <property type="match status" value="1"/>
</dbReference>
<organism evidence="3 5">
    <name type="scientific">Eggerthella sinensis</name>
    <dbReference type="NCBI Taxonomy" id="242230"/>
    <lineage>
        <taxon>Bacteria</taxon>
        <taxon>Bacillati</taxon>
        <taxon>Actinomycetota</taxon>
        <taxon>Coriobacteriia</taxon>
        <taxon>Eggerthellales</taxon>
        <taxon>Eggerthellaceae</taxon>
        <taxon>Eggerthella</taxon>
    </lineage>
</organism>
<dbReference type="GO" id="GO:0046872">
    <property type="term" value="F:metal ion binding"/>
    <property type="evidence" value="ECO:0007669"/>
    <property type="project" value="UniProtKB-KW"/>
</dbReference>
<sequence length="319" mass="33583">MTLPLTDRARSIIATNLALQPGETLLIVTDDPTREVGELFYEAAQAMGHRTLIMQMPEGRVAGEEPPAAVAAAMKAADVALCPTAKSITHTNARIEAAAAGTRVVTMPSITMDMLRDGAACADYTQVEQRTRELTERLTHARSARIEKDGHVLELSLAGRNGVASPGVYREPGASGNFPSGEAYIAPLEDGAHGTAVIDGSMVGIGTLSAPMTVTIEHGRLTGIEGADDQGPYADRLGVLFDQPENGTIAELGIGTNEAAKLCGIILEDEKLYGTVHIAFGTNTSFGGTTKAACHLDGIILRPTLYLDNECVIREGAFI</sequence>
<dbReference type="EMBL" id="PPTT01000003">
    <property type="protein sequence ID" value="RDB71171.1"/>
    <property type="molecule type" value="Genomic_DNA"/>
</dbReference>
<keyword evidence="3" id="KW-0645">Protease</keyword>
<reference evidence="3" key="3">
    <citation type="journal article" date="2019" name="Microbiol. Resour. Announc.">
        <title>Draft Genome Sequences of Type Strains of Gordonibacter faecihominis, Paraeggerthella hongkongensis, Parvibacter caecicola,Slackia equolifaciens, Slackia faecicanis, and Slackia isoflavoniconvertens.</title>
        <authorList>
            <person name="Danylec N."/>
            <person name="Stoll D.A."/>
            <person name="Dotsch A."/>
            <person name="Huch M."/>
        </authorList>
    </citation>
    <scope>NUCLEOTIDE SEQUENCE</scope>
    <source>
        <strain evidence="3">DSM 16107</strain>
    </source>
</reference>